<gene>
    <name evidence="2" type="ORF">AVEN_196041_1</name>
</gene>
<feature type="compositionally biased region" description="Basic and acidic residues" evidence="1">
    <location>
        <begin position="153"/>
        <end position="163"/>
    </location>
</feature>
<sequence length="175" mass="19439">MVRGKGLRISNVMPACENGCGVAGSSFYTTMNPADVPVHCSRGCVCNQEPKGFYGSKDTFYETLAATSKPEEGCVWTPDVSNYISNSLFHAADNVSAFLVFLNRSIYLLLTMSTSCEKEMKLLHKLLVEVEIDEYSDFDNERNGPEDTLDDIFSDRESFREHDSESEENGDSGSE</sequence>
<keyword evidence="3" id="KW-1185">Reference proteome</keyword>
<proteinExistence type="predicted"/>
<organism evidence="2 3">
    <name type="scientific">Araneus ventricosus</name>
    <name type="common">Orbweaver spider</name>
    <name type="synonym">Epeira ventricosa</name>
    <dbReference type="NCBI Taxonomy" id="182803"/>
    <lineage>
        <taxon>Eukaryota</taxon>
        <taxon>Metazoa</taxon>
        <taxon>Ecdysozoa</taxon>
        <taxon>Arthropoda</taxon>
        <taxon>Chelicerata</taxon>
        <taxon>Arachnida</taxon>
        <taxon>Araneae</taxon>
        <taxon>Araneomorphae</taxon>
        <taxon>Entelegynae</taxon>
        <taxon>Araneoidea</taxon>
        <taxon>Araneidae</taxon>
        <taxon>Araneus</taxon>
    </lineage>
</organism>
<evidence type="ECO:0000313" key="3">
    <source>
        <dbReference type="Proteomes" id="UP000499080"/>
    </source>
</evidence>
<dbReference type="EMBL" id="BGPR01010190">
    <property type="protein sequence ID" value="GBN44761.1"/>
    <property type="molecule type" value="Genomic_DNA"/>
</dbReference>
<accession>A0A4Y2P0D8</accession>
<feature type="compositionally biased region" description="Acidic residues" evidence="1">
    <location>
        <begin position="164"/>
        <end position="175"/>
    </location>
</feature>
<dbReference type="AlphaFoldDB" id="A0A4Y2P0D8"/>
<feature type="region of interest" description="Disordered" evidence="1">
    <location>
        <begin position="137"/>
        <end position="175"/>
    </location>
</feature>
<name>A0A4Y2P0D8_ARAVE</name>
<reference evidence="2 3" key="1">
    <citation type="journal article" date="2019" name="Sci. Rep.">
        <title>Orb-weaving spider Araneus ventricosus genome elucidates the spidroin gene catalogue.</title>
        <authorList>
            <person name="Kono N."/>
            <person name="Nakamura H."/>
            <person name="Ohtoshi R."/>
            <person name="Moran D.A.P."/>
            <person name="Shinohara A."/>
            <person name="Yoshida Y."/>
            <person name="Fujiwara M."/>
            <person name="Mori M."/>
            <person name="Tomita M."/>
            <person name="Arakawa K."/>
        </authorList>
    </citation>
    <scope>NUCLEOTIDE SEQUENCE [LARGE SCALE GENOMIC DNA]</scope>
</reference>
<evidence type="ECO:0000313" key="2">
    <source>
        <dbReference type="EMBL" id="GBN44761.1"/>
    </source>
</evidence>
<comment type="caution">
    <text evidence="2">The sequence shown here is derived from an EMBL/GenBank/DDBJ whole genome shotgun (WGS) entry which is preliminary data.</text>
</comment>
<dbReference type="Proteomes" id="UP000499080">
    <property type="component" value="Unassembled WGS sequence"/>
</dbReference>
<evidence type="ECO:0000256" key="1">
    <source>
        <dbReference type="SAM" id="MobiDB-lite"/>
    </source>
</evidence>
<protein>
    <submittedName>
        <fullName evidence="2">Uncharacterized protein</fullName>
    </submittedName>
</protein>